<dbReference type="EMBL" id="VDCV01000008">
    <property type="protein sequence ID" value="KAB5544599.1"/>
    <property type="molecule type" value="Genomic_DNA"/>
</dbReference>
<dbReference type="PANTHER" id="PTHR19241">
    <property type="entry name" value="ATP-BINDING CASSETTE TRANSPORTER"/>
    <property type="match status" value="1"/>
</dbReference>
<keyword evidence="10" id="KW-1185">Reference proteome</keyword>
<feature type="transmembrane region" description="Helical" evidence="7">
    <location>
        <begin position="590"/>
        <end position="613"/>
    </location>
</feature>
<dbReference type="SUPFAM" id="SSF52540">
    <property type="entry name" value="P-loop containing nucleoside triphosphate hydrolases"/>
    <property type="match status" value="1"/>
</dbReference>
<feature type="transmembrane region" description="Helical" evidence="7">
    <location>
        <begin position="294"/>
        <end position="312"/>
    </location>
</feature>
<feature type="compositionally biased region" description="Polar residues" evidence="6">
    <location>
        <begin position="90"/>
        <end position="99"/>
    </location>
</feature>
<name>A0A5N5LPE0_9ROSI</name>
<evidence type="ECO:0000313" key="10">
    <source>
        <dbReference type="Proteomes" id="UP000326939"/>
    </source>
</evidence>
<proteinExistence type="predicted"/>
<evidence type="ECO:0000256" key="7">
    <source>
        <dbReference type="SAM" id="Phobius"/>
    </source>
</evidence>
<keyword evidence="5 7" id="KW-0472">Membrane</keyword>
<feature type="region of interest" description="Disordered" evidence="6">
    <location>
        <begin position="84"/>
        <end position="104"/>
    </location>
</feature>
<dbReference type="AlphaFoldDB" id="A0A5N5LPE0"/>
<feature type="transmembrane region" description="Helical" evidence="7">
    <location>
        <begin position="534"/>
        <end position="556"/>
    </location>
</feature>
<feature type="transmembrane region" description="Helical" evidence="7">
    <location>
        <begin position="407"/>
        <end position="429"/>
    </location>
</feature>
<dbReference type="InterPro" id="IPR013525">
    <property type="entry name" value="ABC2_TM"/>
</dbReference>
<feature type="domain" description="ABC-2 type transporter transmembrane" evidence="8">
    <location>
        <begin position="273"/>
        <end position="459"/>
    </location>
</feature>
<dbReference type="GO" id="GO:0140359">
    <property type="term" value="F:ABC-type transporter activity"/>
    <property type="evidence" value="ECO:0007669"/>
    <property type="project" value="InterPro"/>
</dbReference>
<feature type="transmembrane region" description="Helical" evidence="7">
    <location>
        <begin position="370"/>
        <end position="395"/>
    </location>
</feature>
<dbReference type="Gene3D" id="3.40.50.300">
    <property type="entry name" value="P-loop containing nucleotide triphosphate hydrolases"/>
    <property type="match status" value="1"/>
</dbReference>
<feature type="region of interest" description="Disordered" evidence="6">
    <location>
        <begin position="1"/>
        <end position="72"/>
    </location>
</feature>
<keyword evidence="4 7" id="KW-1133">Transmembrane helix</keyword>
<comment type="subcellular location">
    <subcellularLocation>
        <location evidence="1">Membrane</location>
        <topology evidence="1">Multi-pass membrane protein</topology>
    </subcellularLocation>
</comment>
<organism evidence="9 10">
    <name type="scientific">Salix brachista</name>
    <dbReference type="NCBI Taxonomy" id="2182728"/>
    <lineage>
        <taxon>Eukaryota</taxon>
        <taxon>Viridiplantae</taxon>
        <taxon>Streptophyta</taxon>
        <taxon>Embryophyta</taxon>
        <taxon>Tracheophyta</taxon>
        <taxon>Spermatophyta</taxon>
        <taxon>Magnoliopsida</taxon>
        <taxon>eudicotyledons</taxon>
        <taxon>Gunneridae</taxon>
        <taxon>Pentapetalae</taxon>
        <taxon>rosids</taxon>
        <taxon>fabids</taxon>
        <taxon>Malpighiales</taxon>
        <taxon>Salicaceae</taxon>
        <taxon>Saliceae</taxon>
        <taxon>Salix</taxon>
    </lineage>
</organism>
<sequence>MAMASNHGYENREHAEQGTGNGCENREHDTEQGTGNGCENDTEHETSTGNREEERQLEFEQSELRNVEAGNDELQPEIGHVEMRNEEPGNCSQSPQSLVSRDPPPAENVMEPILTEPTSGLDARAAAVVMRAVKNVAETGRTVVCTIHQPSIDIFEAFEELLLMKLGGRIIYFGPVGQFSSKVIEYFEVSFSPYSLSYIPGVPKIEDKCNPATWMLEVTSRSAEAELGVDFAQIYRQSTLYKENKQLVEQLSSPIPGSKDLHFPRRFPQNGWEQLKACIWKLNLAYWRSPKYNLTRIFYSFSGSVLFGLLFWQQGKQIENHQDLFNILGSMYSAIIFFGISNCSGVLPYIAAERTVLYRERFAGMYSSWAYSLAQVLVEVPYLLAQAIIYATITHTMIGHSLSPHKIFWSVYGMFCTLLSLNYLGMLLVSVTPDIQLASALSSPFYTMLHLFSGFFVPRTYGDVEKEIAVFGQTKSVAAFLEDYFGFHRNFLSVVAVVLIIFPAIFASLFAYFIGRLNFQKRNNQQDLFSMLGAMYMVIIFFGVNSCSTVLPYVSAERTVLYRERFAGTYSAWTYSLAQMLEDSSLRSDLSLFPVLLKICWFFSVLDILVLLWDVLHIALLQLPGDAAHISDTKCSSGYHFMLNRIHNDELFIWIHCTEKESRNAYLNRSYMSGSRIATASPTSYSNVVDLVVLYLSHVLGTRGYVHLAIWRSGQGNISIWRNQNCFSFIEDYFGYRQNFLGVAGLALITIPIVVASLFTYFIGKLNFQRR</sequence>
<evidence type="ECO:0000256" key="6">
    <source>
        <dbReference type="SAM" id="MobiDB-lite"/>
    </source>
</evidence>
<keyword evidence="2" id="KW-0813">Transport</keyword>
<reference evidence="10" key="1">
    <citation type="journal article" date="2019" name="Gigascience">
        <title>De novo genome assembly of the endangered Acer yangbiense, a plant species with extremely small populations endemic to Yunnan Province, China.</title>
        <authorList>
            <person name="Yang J."/>
            <person name="Wariss H.M."/>
            <person name="Tao L."/>
            <person name="Zhang R."/>
            <person name="Yun Q."/>
            <person name="Hollingsworth P."/>
            <person name="Dao Z."/>
            <person name="Luo G."/>
            <person name="Guo H."/>
            <person name="Ma Y."/>
            <person name="Sun W."/>
        </authorList>
    </citation>
    <scope>NUCLEOTIDE SEQUENCE [LARGE SCALE GENOMIC DNA]</scope>
    <source>
        <strain evidence="10">cv. br00</strain>
    </source>
</reference>
<gene>
    <name evidence="9" type="ORF">DKX38_012711</name>
</gene>
<protein>
    <recommendedName>
        <fullName evidence="8">ABC-2 type transporter transmembrane domain-containing protein</fullName>
    </recommendedName>
</protein>
<feature type="transmembrane region" description="Helical" evidence="7">
    <location>
        <begin position="324"/>
        <end position="350"/>
    </location>
</feature>
<feature type="compositionally biased region" description="Basic and acidic residues" evidence="6">
    <location>
        <begin position="41"/>
        <end position="66"/>
    </location>
</feature>
<evidence type="ECO:0000256" key="2">
    <source>
        <dbReference type="ARBA" id="ARBA00022448"/>
    </source>
</evidence>
<accession>A0A5N5LPE0</accession>
<dbReference type="Proteomes" id="UP000326939">
    <property type="component" value="Chromosome 8"/>
</dbReference>
<feature type="transmembrane region" description="Helical" evidence="7">
    <location>
        <begin position="435"/>
        <end position="457"/>
    </location>
</feature>
<comment type="caution">
    <text evidence="9">The sequence shown here is derived from an EMBL/GenBank/DDBJ whole genome shotgun (WGS) entry which is preliminary data.</text>
</comment>
<keyword evidence="3 7" id="KW-0812">Transmembrane</keyword>
<feature type="transmembrane region" description="Helical" evidence="7">
    <location>
        <begin position="740"/>
        <end position="763"/>
    </location>
</feature>
<evidence type="ECO:0000259" key="8">
    <source>
        <dbReference type="Pfam" id="PF01061"/>
    </source>
</evidence>
<evidence type="ECO:0000256" key="5">
    <source>
        <dbReference type="ARBA" id="ARBA00023136"/>
    </source>
</evidence>
<evidence type="ECO:0000256" key="1">
    <source>
        <dbReference type="ARBA" id="ARBA00004141"/>
    </source>
</evidence>
<evidence type="ECO:0000256" key="3">
    <source>
        <dbReference type="ARBA" id="ARBA00022692"/>
    </source>
</evidence>
<dbReference type="Pfam" id="PF01061">
    <property type="entry name" value="ABC2_membrane"/>
    <property type="match status" value="2"/>
</dbReference>
<dbReference type="GO" id="GO:0005886">
    <property type="term" value="C:plasma membrane"/>
    <property type="evidence" value="ECO:0007669"/>
    <property type="project" value="UniProtKB-ARBA"/>
</dbReference>
<evidence type="ECO:0000313" key="9">
    <source>
        <dbReference type="EMBL" id="KAB5544599.1"/>
    </source>
</evidence>
<feature type="domain" description="ABC-2 type transporter transmembrane" evidence="8">
    <location>
        <begin position="489"/>
        <end position="603"/>
    </location>
</feature>
<feature type="transmembrane region" description="Helical" evidence="7">
    <location>
        <begin position="491"/>
        <end position="514"/>
    </location>
</feature>
<dbReference type="InterPro" id="IPR027417">
    <property type="entry name" value="P-loop_NTPase"/>
</dbReference>
<evidence type="ECO:0000256" key="4">
    <source>
        <dbReference type="ARBA" id="ARBA00022989"/>
    </source>
</evidence>